<organism evidence="1">
    <name type="scientific">Acidithiobacillus ferrivorans</name>
    <dbReference type="NCBI Taxonomy" id="160808"/>
    <lineage>
        <taxon>Bacteria</taxon>
        <taxon>Pseudomonadati</taxon>
        <taxon>Pseudomonadota</taxon>
        <taxon>Acidithiobacillia</taxon>
        <taxon>Acidithiobacillales</taxon>
        <taxon>Acidithiobacillaceae</taxon>
        <taxon>Acidithiobacillus</taxon>
    </lineage>
</organism>
<dbReference type="InterPro" id="IPR021295">
    <property type="entry name" value="DUF2867"/>
</dbReference>
<proteinExistence type="predicted"/>
<dbReference type="RefSeq" id="WP_035194601.1">
    <property type="nucleotide sequence ID" value="NZ_CCCS020000052.1"/>
</dbReference>
<dbReference type="EMBL" id="LT841305">
    <property type="protein sequence ID" value="SMH66201.1"/>
    <property type="molecule type" value="Genomic_DNA"/>
</dbReference>
<gene>
    <name evidence="2" type="ORF">AFERRI_20990</name>
    <name evidence="1" type="ORF">AFERRI_560069</name>
</gene>
<evidence type="ECO:0000313" key="1">
    <source>
        <dbReference type="EMBL" id="CDQ11520.1"/>
    </source>
</evidence>
<dbReference type="EMBL" id="CCCS020000052">
    <property type="protein sequence ID" value="CDQ11520.1"/>
    <property type="molecule type" value="Genomic_DNA"/>
</dbReference>
<evidence type="ECO:0000313" key="3">
    <source>
        <dbReference type="Proteomes" id="UP000193925"/>
    </source>
</evidence>
<name>A0A060UT11_9PROT</name>
<evidence type="ECO:0000313" key="2">
    <source>
        <dbReference type="EMBL" id="SMH66201.1"/>
    </source>
</evidence>
<reference evidence="1" key="1">
    <citation type="submission" date="2014-03" db="EMBL/GenBank/DDBJ databases">
        <authorList>
            <person name="Genoscope - CEA"/>
        </authorList>
    </citation>
    <scope>NUCLEOTIDE SEQUENCE [LARGE SCALE GENOMIC DNA]</scope>
    <source>
        <strain evidence="1">CF27</strain>
    </source>
</reference>
<sequence>MKTRAILSDVPPGSVINARLPGAYFNDCYTIFVPGATNTRTALSYFLTALADTPPWVNSLMALRNKMVRFAGLKDLGGLGELDLSKPASAYAPGDRVGIFTLISNTPNEALLGDHDKHLDVVLSIYKHPPGQGGIQSVSVTTVVHIHNFLGRMYMLPVTPLHRLIAPAVLTHVIIDGEKVTP</sequence>
<evidence type="ECO:0008006" key="4">
    <source>
        <dbReference type="Google" id="ProtNLM"/>
    </source>
</evidence>
<keyword evidence="3" id="KW-1185">Reference proteome</keyword>
<dbReference type="Pfam" id="PF11066">
    <property type="entry name" value="DUF2867"/>
    <property type="match status" value="1"/>
</dbReference>
<protein>
    <recommendedName>
        <fullName evidence="4">DUF2867 domain-containing protein</fullName>
    </recommendedName>
</protein>
<accession>A0A060UT11</accession>
<dbReference type="AlphaFoldDB" id="A0A060UT11"/>
<reference evidence="2 3" key="3">
    <citation type="submission" date="2017-03" db="EMBL/GenBank/DDBJ databases">
        <authorList>
            <person name="Regsiter A."/>
            <person name="William W."/>
        </authorList>
    </citation>
    <scope>NUCLEOTIDE SEQUENCE [LARGE SCALE GENOMIC DNA]</scope>
    <source>
        <strain evidence="2">PRJEB5721</strain>
    </source>
</reference>
<reference evidence="1" key="2">
    <citation type="submission" date="2014-07" db="EMBL/GenBank/DDBJ databases">
        <title>Initial genome analysis of the psychrotolerant acidophile Acidithiobacillus ferrivorans CF27: insights into iron and sulfur oxidation pathways and into biofilm formation.</title>
        <authorList>
            <person name="Talla E."/>
            <person name="Hedrich S."/>
            <person name="Mangenot S."/>
            <person name="Ji B."/>
            <person name="Johnson D.B."/>
            <person name="Barbe V."/>
            <person name="Bonnefoy V."/>
        </authorList>
    </citation>
    <scope>NUCLEOTIDE SEQUENCE [LARGE SCALE GENOMIC DNA]</scope>
    <source>
        <strain evidence="1">CF27</strain>
    </source>
</reference>
<dbReference type="Proteomes" id="UP000193925">
    <property type="component" value="Chromosome AFERRI"/>
</dbReference>